<evidence type="ECO:0000313" key="2">
    <source>
        <dbReference type="Proteomes" id="UP001152747"/>
    </source>
</evidence>
<evidence type="ECO:0000313" key="1">
    <source>
        <dbReference type="EMBL" id="CAI5448285.1"/>
    </source>
</evidence>
<comment type="caution">
    <text evidence="1">The sequence shown here is derived from an EMBL/GenBank/DDBJ whole genome shotgun (WGS) entry which is preliminary data.</text>
</comment>
<protein>
    <submittedName>
        <fullName evidence="1">Uncharacterized protein</fullName>
    </submittedName>
</protein>
<proteinExistence type="predicted"/>
<dbReference type="Proteomes" id="UP001152747">
    <property type="component" value="Unassembled WGS sequence"/>
</dbReference>
<reference evidence="1" key="1">
    <citation type="submission" date="2022-11" db="EMBL/GenBank/DDBJ databases">
        <authorList>
            <person name="Kikuchi T."/>
        </authorList>
    </citation>
    <scope>NUCLEOTIDE SEQUENCE</scope>
    <source>
        <strain evidence="1">PS1010</strain>
    </source>
</reference>
<name>A0A9P1N1S8_9PELO</name>
<dbReference type="OrthoDB" id="9977011at2759"/>
<dbReference type="EMBL" id="CANHGI010000004">
    <property type="protein sequence ID" value="CAI5448285.1"/>
    <property type="molecule type" value="Genomic_DNA"/>
</dbReference>
<gene>
    <name evidence="1" type="ORF">CAMP_LOCUS10922</name>
</gene>
<organism evidence="1 2">
    <name type="scientific">Caenorhabditis angaria</name>
    <dbReference type="NCBI Taxonomy" id="860376"/>
    <lineage>
        <taxon>Eukaryota</taxon>
        <taxon>Metazoa</taxon>
        <taxon>Ecdysozoa</taxon>
        <taxon>Nematoda</taxon>
        <taxon>Chromadorea</taxon>
        <taxon>Rhabditida</taxon>
        <taxon>Rhabditina</taxon>
        <taxon>Rhabditomorpha</taxon>
        <taxon>Rhabditoidea</taxon>
        <taxon>Rhabditidae</taxon>
        <taxon>Peloderinae</taxon>
        <taxon>Caenorhabditis</taxon>
    </lineage>
</organism>
<dbReference type="AlphaFoldDB" id="A0A9P1N1S8"/>
<keyword evidence="2" id="KW-1185">Reference proteome</keyword>
<accession>A0A9P1N1S8</accession>
<sequence>MDPLSVEVAVSQIDEESVATNNQLSYTATLSSSYIAPEELDEEIKEKDKEKEKEKKKKVLKILEEPIRKRKDTANSISNFFHRFTTKPEKKIAFAEEVNRPDRLLSPEVEEKWFESDTFLPFGHEGGAELYEWDPLTMNETLVTGETGEKAGENQNLTQENSTFFEEKSMLKLLEEFRNGEMRWLAEPQVSAMCRVKEAHEDVTKTHLMIHDIEKERRAGVDLGLGSFTSEEEIESDKIIEQLFEQMNVQMTKMHTFLDKVPFYDDAQNLAPNDEEYYSS</sequence>